<name>A0ABU5SJ91_9BACT</name>
<dbReference type="GO" id="GO:0003677">
    <property type="term" value="F:DNA binding"/>
    <property type="evidence" value="ECO:0007669"/>
    <property type="project" value="UniProtKB-KW"/>
</dbReference>
<dbReference type="EMBL" id="JAYGIM010000009">
    <property type="protein sequence ID" value="MEA5427360.1"/>
    <property type="molecule type" value="Genomic_DNA"/>
</dbReference>
<feature type="domain" description="HTH LytTR-type" evidence="1">
    <location>
        <begin position="18"/>
        <end position="110"/>
    </location>
</feature>
<evidence type="ECO:0000313" key="3">
    <source>
        <dbReference type="Proteomes" id="UP001302222"/>
    </source>
</evidence>
<dbReference type="Gene3D" id="2.40.50.1020">
    <property type="entry name" value="LytTr DNA-binding domain"/>
    <property type="match status" value="1"/>
</dbReference>
<dbReference type="RefSeq" id="WP_323258766.1">
    <property type="nucleotide sequence ID" value="NZ_JAYGIM010000009.1"/>
</dbReference>
<evidence type="ECO:0000259" key="1">
    <source>
        <dbReference type="PROSITE" id="PS50930"/>
    </source>
</evidence>
<protein>
    <submittedName>
        <fullName evidence="2">LytTR family DNA-binding domain-containing protein</fullName>
    </submittedName>
</protein>
<dbReference type="PROSITE" id="PS50930">
    <property type="entry name" value="HTH_LYTTR"/>
    <property type="match status" value="1"/>
</dbReference>
<dbReference type="SMART" id="SM00850">
    <property type="entry name" value="LytTR"/>
    <property type="match status" value="1"/>
</dbReference>
<gene>
    <name evidence="2" type="ORF">VB798_12280</name>
</gene>
<accession>A0ABU5SJ91</accession>
<dbReference type="InterPro" id="IPR007492">
    <property type="entry name" value="LytTR_DNA-bd_dom"/>
</dbReference>
<sequence>MKNQKDSEKEIVNVGVDKIEVSDIVMLQATINYTIIYMNNGKQYLSAKTIKSYETLCKKESFLRIHRSYIINSEYLTDYSFVNSYVILSNTMKASISRRCRNQFKMYYVQRKKRMATQK</sequence>
<evidence type="ECO:0000313" key="2">
    <source>
        <dbReference type="EMBL" id="MEA5427360.1"/>
    </source>
</evidence>
<comment type="caution">
    <text evidence="2">The sequence shown here is derived from an EMBL/GenBank/DDBJ whole genome shotgun (WGS) entry which is preliminary data.</text>
</comment>
<dbReference type="Proteomes" id="UP001302222">
    <property type="component" value="Unassembled WGS sequence"/>
</dbReference>
<dbReference type="Pfam" id="PF04397">
    <property type="entry name" value="LytTR"/>
    <property type="match status" value="1"/>
</dbReference>
<keyword evidence="2" id="KW-0238">DNA-binding</keyword>
<organism evidence="2 3">
    <name type="scientific">Arcicella lustrica</name>
    <dbReference type="NCBI Taxonomy" id="2984196"/>
    <lineage>
        <taxon>Bacteria</taxon>
        <taxon>Pseudomonadati</taxon>
        <taxon>Bacteroidota</taxon>
        <taxon>Cytophagia</taxon>
        <taxon>Cytophagales</taxon>
        <taxon>Flectobacillaceae</taxon>
        <taxon>Arcicella</taxon>
    </lineage>
</organism>
<reference evidence="2 3" key="1">
    <citation type="submission" date="2023-12" db="EMBL/GenBank/DDBJ databases">
        <title>Novel species of the genus Arcicella isolated from rivers.</title>
        <authorList>
            <person name="Lu H."/>
        </authorList>
    </citation>
    <scope>NUCLEOTIDE SEQUENCE [LARGE SCALE GENOMIC DNA]</scope>
    <source>
        <strain evidence="2 3">DC25W</strain>
    </source>
</reference>
<proteinExistence type="predicted"/>
<keyword evidence="3" id="KW-1185">Reference proteome</keyword>